<keyword evidence="2" id="KW-1185">Reference proteome</keyword>
<name>A0A1C3WLB2_9HYPH</name>
<accession>A0A1C3WLB2</accession>
<proteinExistence type="predicted"/>
<protein>
    <submittedName>
        <fullName evidence="1">Uncharacterized protein</fullName>
    </submittedName>
</protein>
<dbReference type="Proteomes" id="UP000199101">
    <property type="component" value="Unassembled WGS sequence"/>
</dbReference>
<dbReference type="EMBL" id="FMAG01000006">
    <property type="protein sequence ID" value="SCB40759.1"/>
    <property type="molecule type" value="Genomic_DNA"/>
</dbReference>
<reference evidence="2" key="1">
    <citation type="submission" date="2016-08" db="EMBL/GenBank/DDBJ databases">
        <authorList>
            <person name="Varghese N."/>
            <person name="Submissions Spin"/>
        </authorList>
    </citation>
    <scope>NUCLEOTIDE SEQUENCE [LARGE SCALE GENOMIC DNA]</scope>
    <source>
        <strain evidence="2">HAMBI 2975</strain>
    </source>
</reference>
<sequence length="101" mass="11486">MIEIEFMSLHNGWKSDSYLTLATFGVRLSEGIYLSDMALIQHPNGKYNVRAVATKNPHSQRRVVYFENGSPILGAILKVALKHYERQLADGRRHFDLGRVA</sequence>
<dbReference type="AlphaFoldDB" id="A0A1C3WLB2"/>
<dbReference type="STRING" id="410764.GA0061103_5692"/>
<evidence type="ECO:0000313" key="2">
    <source>
        <dbReference type="Proteomes" id="UP000199101"/>
    </source>
</evidence>
<organism evidence="1 2">
    <name type="scientific">Rhizobium multihospitium</name>
    <dbReference type="NCBI Taxonomy" id="410764"/>
    <lineage>
        <taxon>Bacteria</taxon>
        <taxon>Pseudomonadati</taxon>
        <taxon>Pseudomonadota</taxon>
        <taxon>Alphaproteobacteria</taxon>
        <taxon>Hyphomicrobiales</taxon>
        <taxon>Rhizobiaceae</taxon>
        <taxon>Rhizobium/Agrobacterium group</taxon>
        <taxon>Rhizobium</taxon>
    </lineage>
</organism>
<dbReference type="RefSeq" id="WP_092715335.1">
    <property type="nucleotide sequence ID" value="NZ_FMAG01000006.1"/>
</dbReference>
<gene>
    <name evidence="1" type="ORF">GA0061103_5692</name>
</gene>
<evidence type="ECO:0000313" key="1">
    <source>
        <dbReference type="EMBL" id="SCB40759.1"/>
    </source>
</evidence>